<dbReference type="Proteomes" id="UP000645610">
    <property type="component" value="Unassembled WGS sequence"/>
</dbReference>
<dbReference type="AlphaFoldDB" id="A0A931BHK3"/>
<dbReference type="RefSeq" id="WP_196288422.1">
    <property type="nucleotide sequence ID" value="NZ_JADQDP010000006.1"/>
</dbReference>
<evidence type="ECO:0000313" key="2">
    <source>
        <dbReference type="Proteomes" id="UP000645610"/>
    </source>
</evidence>
<dbReference type="EMBL" id="JADQDP010000006">
    <property type="protein sequence ID" value="MBF9144065.1"/>
    <property type="molecule type" value="Genomic_DNA"/>
</dbReference>
<proteinExistence type="predicted"/>
<gene>
    <name evidence="1" type="ORF">I2I01_20655</name>
</gene>
<keyword evidence="2" id="KW-1185">Reference proteome</keyword>
<protein>
    <submittedName>
        <fullName evidence="1">Uncharacterized protein</fullName>
    </submittedName>
</protein>
<evidence type="ECO:0000313" key="1">
    <source>
        <dbReference type="EMBL" id="MBF9144065.1"/>
    </source>
</evidence>
<reference evidence="1 2" key="1">
    <citation type="submission" date="2020-11" db="EMBL/GenBank/DDBJ databases">
        <authorList>
            <person name="Kim M.K."/>
        </authorList>
    </citation>
    <scope>NUCLEOTIDE SEQUENCE [LARGE SCALE GENOMIC DNA]</scope>
    <source>
        <strain evidence="1 2">BT439</strain>
    </source>
</reference>
<organism evidence="1 2">
    <name type="scientific">Hymenobacter properus</name>
    <dbReference type="NCBI Taxonomy" id="2791026"/>
    <lineage>
        <taxon>Bacteria</taxon>
        <taxon>Pseudomonadati</taxon>
        <taxon>Bacteroidota</taxon>
        <taxon>Cytophagia</taxon>
        <taxon>Cytophagales</taxon>
        <taxon>Hymenobacteraceae</taxon>
        <taxon>Hymenobacter</taxon>
    </lineage>
</organism>
<accession>A0A931BHK3</accession>
<sequence>MDALHSQLEKWLHEILSSEKPAAEISAYRFGLGEVEEGYVLYLAGSRATTKQMMIGLLTLRNLWPRMNSLFRMKTSKSGIRYYLA</sequence>
<comment type="caution">
    <text evidence="1">The sequence shown here is derived from an EMBL/GenBank/DDBJ whole genome shotgun (WGS) entry which is preliminary data.</text>
</comment>
<name>A0A931BHK3_9BACT</name>